<evidence type="ECO:0008006" key="4">
    <source>
        <dbReference type="Google" id="ProtNLM"/>
    </source>
</evidence>
<organism evidence="2 3">
    <name type="scientific">Paraburkholderia dipogonis</name>
    <dbReference type="NCBI Taxonomy" id="1211383"/>
    <lineage>
        <taxon>Bacteria</taxon>
        <taxon>Pseudomonadati</taxon>
        <taxon>Pseudomonadota</taxon>
        <taxon>Betaproteobacteria</taxon>
        <taxon>Burkholderiales</taxon>
        <taxon>Burkholderiaceae</taxon>
        <taxon>Paraburkholderia</taxon>
    </lineage>
</organism>
<accession>A0ABW9APH8</accession>
<feature type="region of interest" description="Disordered" evidence="1">
    <location>
        <begin position="426"/>
        <end position="447"/>
    </location>
</feature>
<keyword evidence="3" id="KW-1185">Reference proteome</keyword>
<sequence length="678" mass="76645">MLAGAQVVAPNGFGSLRKGSVYYFLGNVKHPSRIALALFDWTKPGEPRSLAFTMERDQFEDGLSRGQVVVSERKQDLPPWLEQLYGINLDKRDVGRQDAKKSYRQYVEPRLSHIRPAVDNIDEILSAKNVQSSINAYAKRCTPRQNETRFRTWLLAYLCFGRTIWSLLPTFHRSGGWERDTHASQKQGPPSLAYGKGYGHKMTRELSELCVKGYKKFVSQGKPMTHVYSDAMNKVFGCVTITGRFGAKEFYHPQDKPFPSLRQFRYAVEKAIGVEAIQVNRYGSARHRRSLAPSQGRFSEHVAYLLEEVEFDAYFTKEKPRGYLEGSVMPSMCVVVARDVLSGAMVGIGFALGAERMTAYLNALFSMAVPKDYFFGLWGMEVDPDMWVCQGLPLHFKVDRGAGSSEGLIASEDARPPIRNMTPAYAGQSKATVESSHPRQCNSEGEPHYIASNLTPVELARREIHALIRYNHTADMSARMPMDRELAYVLPTPHEIWKHYAGKLRSSGIPMSIPNAVRAFLKRLPMKVKHDGVYLDDRRYDSKELRASGLLSRVARSSENQTPIDGYIFEVNIRHVWVEVDHQIILLDAQLPIRDDPELLFVSIAELRDWEAARRTVGSAFRGHKAAAYAESLRQFETETGKSWDSGTRKPGRARKTAAARQEAREAEQHTSKRKSTS</sequence>
<reference evidence="2 3" key="1">
    <citation type="journal article" date="2024" name="Chem. Sci.">
        <title>Discovery of megapolipeptins by genome mining of a Burkholderiales bacteria collection.</title>
        <authorList>
            <person name="Paulo B.S."/>
            <person name="Recchia M.J.J."/>
            <person name="Lee S."/>
            <person name="Fergusson C.H."/>
            <person name="Romanowski S.B."/>
            <person name="Hernandez A."/>
            <person name="Krull N."/>
            <person name="Liu D.Y."/>
            <person name="Cavanagh H."/>
            <person name="Bos A."/>
            <person name="Gray C.A."/>
            <person name="Murphy B.T."/>
            <person name="Linington R.G."/>
            <person name="Eustaquio A.S."/>
        </authorList>
    </citation>
    <scope>NUCLEOTIDE SEQUENCE [LARGE SCALE GENOMIC DNA]</scope>
    <source>
        <strain evidence="2 3">RL17-350-BIC-A</strain>
    </source>
</reference>
<dbReference type="RefSeq" id="WP_408177534.1">
    <property type="nucleotide sequence ID" value="NZ_JAQQEZ010000008.1"/>
</dbReference>
<gene>
    <name evidence="2" type="ORF">PQR57_13930</name>
</gene>
<feature type="region of interest" description="Disordered" evidence="1">
    <location>
        <begin position="638"/>
        <end position="678"/>
    </location>
</feature>
<dbReference type="Proteomes" id="UP001629230">
    <property type="component" value="Unassembled WGS sequence"/>
</dbReference>
<evidence type="ECO:0000313" key="3">
    <source>
        <dbReference type="Proteomes" id="UP001629230"/>
    </source>
</evidence>
<evidence type="ECO:0000256" key="1">
    <source>
        <dbReference type="SAM" id="MobiDB-lite"/>
    </source>
</evidence>
<feature type="compositionally biased region" description="Polar residues" evidence="1">
    <location>
        <begin position="429"/>
        <end position="443"/>
    </location>
</feature>
<name>A0ABW9APH8_9BURK</name>
<protein>
    <recommendedName>
        <fullName evidence="4">Transposase</fullName>
    </recommendedName>
</protein>
<feature type="compositionally biased region" description="Basic and acidic residues" evidence="1">
    <location>
        <begin position="662"/>
        <end position="671"/>
    </location>
</feature>
<comment type="caution">
    <text evidence="2">The sequence shown here is derived from an EMBL/GenBank/DDBJ whole genome shotgun (WGS) entry which is preliminary data.</text>
</comment>
<dbReference type="EMBL" id="JAQQEZ010000008">
    <property type="protein sequence ID" value="MFM0002113.1"/>
    <property type="molecule type" value="Genomic_DNA"/>
</dbReference>
<evidence type="ECO:0000313" key="2">
    <source>
        <dbReference type="EMBL" id="MFM0002113.1"/>
    </source>
</evidence>
<proteinExistence type="predicted"/>